<dbReference type="InParanoid" id="A0A1E7FXH2"/>
<feature type="signal peptide" evidence="8">
    <location>
        <begin position="1"/>
        <end position="19"/>
    </location>
</feature>
<dbReference type="InterPro" id="IPR000209">
    <property type="entry name" value="Peptidase_S8/S53_dom"/>
</dbReference>
<dbReference type="SUPFAM" id="SSF52743">
    <property type="entry name" value="Subtilisin-like"/>
    <property type="match status" value="1"/>
</dbReference>
<dbReference type="OrthoDB" id="47926at2759"/>
<organism evidence="10 11">
    <name type="scientific">Fragilariopsis cylindrus CCMP1102</name>
    <dbReference type="NCBI Taxonomy" id="635003"/>
    <lineage>
        <taxon>Eukaryota</taxon>
        <taxon>Sar</taxon>
        <taxon>Stramenopiles</taxon>
        <taxon>Ochrophyta</taxon>
        <taxon>Bacillariophyta</taxon>
        <taxon>Bacillariophyceae</taxon>
        <taxon>Bacillariophycidae</taxon>
        <taxon>Bacillariales</taxon>
        <taxon>Bacillariaceae</taxon>
        <taxon>Fragilariopsis</taxon>
    </lineage>
</organism>
<evidence type="ECO:0000259" key="9">
    <source>
        <dbReference type="Pfam" id="PF00082"/>
    </source>
</evidence>
<dbReference type="PROSITE" id="PS00138">
    <property type="entry name" value="SUBTILASE_SER"/>
    <property type="match status" value="1"/>
</dbReference>
<feature type="region of interest" description="Disordered" evidence="7">
    <location>
        <begin position="22"/>
        <end position="43"/>
    </location>
</feature>
<dbReference type="GO" id="GO:0004252">
    <property type="term" value="F:serine-type endopeptidase activity"/>
    <property type="evidence" value="ECO:0007669"/>
    <property type="project" value="UniProtKB-EC"/>
</dbReference>
<dbReference type="Pfam" id="PF00082">
    <property type="entry name" value="Peptidase_S8"/>
    <property type="match status" value="1"/>
</dbReference>
<evidence type="ECO:0000256" key="1">
    <source>
        <dbReference type="ARBA" id="ARBA00011073"/>
    </source>
</evidence>
<proteinExistence type="inferred from homology"/>
<name>A0A1E7FXH2_9STRA</name>
<evidence type="ECO:0000256" key="7">
    <source>
        <dbReference type="SAM" id="MobiDB-lite"/>
    </source>
</evidence>
<evidence type="ECO:0000313" key="11">
    <source>
        <dbReference type="Proteomes" id="UP000095751"/>
    </source>
</evidence>
<gene>
    <name evidence="10" type="ORF">FRACYDRAFT_232998</name>
</gene>
<keyword evidence="8" id="KW-0732">Signal</keyword>
<keyword evidence="3" id="KW-0378">Hydrolase</keyword>
<evidence type="ECO:0000256" key="8">
    <source>
        <dbReference type="SAM" id="SignalP"/>
    </source>
</evidence>
<evidence type="ECO:0000256" key="5">
    <source>
        <dbReference type="ARBA" id="ARBA00023529"/>
    </source>
</evidence>
<comment type="similarity">
    <text evidence="1">Belongs to the peptidase S8 family.</text>
</comment>
<comment type="catalytic activity">
    <reaction evidence="5">
        <text>Hydrolysis of proteins with broad specificity for peptide bonds, and a preference for a large uncharged residue in P1. Hydrolyzes peptide amides.</text>
        <dbReference type="EC" id="3.4.21.62"/>
    </reaction>
</comment>
<dbReference type="PANTHER" id="PTHR43806">
    <property type="entry name" value="PEPTIDASE S8"/>
    <property type="match status" value="1"/>
</dbReference>
<dbReference type="CDD" id="cd05562">
    <property type="entry name" value="Peptidases_S53_like"/>
    <property type="match status" value="1"/>
</dbReference>
<protein>
    <recommendedName>
        <fullName evidence="6">subtilisin</fullName>
        <ecNumber evidence="6">3.4.21.62</ecNumber>
    </recommendedName>
</protein>
<dbReference type="InterPro" id="IPR036852">
    <property type="entry name" value="Peptidase_S8/S53_dom_sf"/>
</dbReference>
<dbReference type="EC" id="3.4.21.62" evidence="6"/>
<evidence type="ECO:0000256" key="3">
    <source>
        <dbReference type="ARBA" id="ARBA00022801"/>
    </source>
</evidence>
<evidence type="ECO:0000256" key="4">
    <source>
        <dbReference type="ARBA" id="ARBA00022825"/>
    </source>
</evidence>
<keyword evidence="11" id="KW-1185">Reference proteome</keyword>
<keyword evidence="2" id="KW-0645">Protease</keyword>
<evidence type="ECO:0000256" key="2">
    <source>
        <dbReference type="ARBA" id="ARBA00022670"/>
    </source>
</evidence>
<accession>A0A1E7FXH2</accession>
<dbReference type="EMBL" id="KV784353">
    <property type="protein sequence ID" value="OEU22834.1"/>
    <property type="molecule type" value="Genomic_DNA"/>
</dbReference>
<dbReference type="InterPro" id="IPR034075">
    <property type="entry name" value="Glr3161-like_dom"/>
</dbReference>
<dbReference type="InterPro" id="IPR050131">
    <property type="entry name" value="Peptidase_S8_subtilisin-like"/>
</dbReference>
<dbReference type="PANTHER" id="PTHR43806:SF11">
    <property type="entry name" value="CEREVISIN-RELATED"/>
    <property type="match status" value="1"/>
</dbReference>
<dbReference type="InterPro" id="IPR023828">
    <property type="entry name" value="Peptidase_S8_Ser-AS"/>
</dbReference>
<feature type="domain" description="Peptidase S8/S53" evidence="9">
    <location>
        <begin position="466"/>
        <end position="601"/>
    </location>
</feature>
<reference evidence="10 11" key="1">
    <citation type="submission" date="2016-09" db="EMBL/GenBank/DDBJ databases">
        <title>Extensive genetic diversity and differential bi-allelic expression allows diatom success in the polar Southern Ocean.</title>
        <authorList>
            <consortium name="DOE Joint Genome Institute"/>
            <person name="Mock T."/>
            <person name="Otillar R.P."/>
            <person name="Strauss J."/>
            <person name="Dupont C."/>
            <person name="Frickenhaus S."/>
            <person name="Maumus F."/>
            <person name="Mcmullan M."/>
            <person name="Sanges R."/>
            <person name="Schmutz J."/>
            <person name="Toseland A."/>
            <person name="Valas R."/>
            <person name="Veluchamy A."/>
            <person name="Ward B.J."/>
            <person name="Allen A."/>
            <person name="Barry K."/>
            <person name="Falciatore A."/>
            <person name="Ferrante M."/>
            <person name="Fortunato A.E."/>
            <person name="Gloeckner G."/>
            <person name="Gruber A."/>
            <person name="Hipkin R."/>
            <person name="Janech M."/>
            <person name="Kroth P."/>
            <person name="Leese F."/>
            <person name="Lindquist E."/>
            <person name="Lyon B.R."/>
            <person name="Martin J."/>
            <person name="Mayer C."/>
            <person name="Parker M."/>
            <person name="Quesneville H."/>
            <person name="Raymond J."/>
            <person name="Uhlig C."/>
            <person name="Valentin K.U."/>
            <person name="Worden A.Z."/>
            <person name="Armbrust E.V."/>
            <person name="Bowler C."/>
            <person name="Green B."/>
            <person name="Moulton V."/>
            <person name="Van Oosterhout C."/>
            <person name="Grigoriev I."/>
        </authorList>
    </citation>
    <scope>NUCLEOTIDE SEQUENCE [LARGE SCALE GENOMIC DNA]</scope>
    <source>
        <strain evidence="10 11">CCMP1102</strain>
    </source>
</reference>
<feature type="chain" id="PRO_5009193707" description="subtilisin" evidence="8">
    <location>
        <begin position="20"/>
        <end position="640"/>
    </location>
</feature>
<dbReference type="KEGG" id="fcy:FRACYDRAFT_232998"/>
<evidence type="ECO:0000313" key="10">
    <source>
        <dbReference type="EMBL" id="OEU22834.1"/>
    </source>
</evidence>
<dbReference type="Gene3D" id="3.40.50.200">
    <property type="entry name" value="Peptidase S8/S53 domain"/>
    <property type="match status" value="2"/>
</dbReference>
<sequence>MKLSIAVLSLFAIASTVQGSPLRSNEETSLASSSKENSSKKHRNGLMHAIYDELFGKNGEEDGTGKGRRHLTRIDSNDLRLVWKTNKSDDRLLRDDNRNENEINKMLLVMVTSVEEGAEFVLRPYLEDTNGFETIACGNRGCDGYLSLSLLELIENLPSVARIVPSMPTFNSFSGKFPGASISLQVDSIRKNYPNITGAGLKIGIMSDSFNVLEGYADDISSGDLPNDVVVVKEASFLDDAFGFSPFKDEGRAMAQLIHDIAPDAKLYFRTVAYGQFDMAEAIKELAELGCDVLVDDVEYFSEEWFQEGVIAQAVNDIVREKEIPYFSSAGNGGRRSWQGPYNAGPSCFENALSCHDFGNGNGYKQRIKWNAGDPGQVAELILQWDESSAGSPNDLDLYIFDTITGEELDMYDDMNVGGFPEEVIFLEDGEEYDLAIGHIMGPPPTFIKWKLGPQEGEIEANPIADASTIVGHANSEHAAAVGAASEKQTFGELKLQSFSSAGGTPISIDREGKRFKAPKIWNQPRFVSADASSNSFFGIKSSSGGARFYGTSASAPNAAGIALLMKQAAPNLSPSQIYKIMENTAIDMNEPGFDFDSGYGFVNGLRAVKKSIRQSEDATYQSVKIKNAGKSYCNFSEES</sequence>
<dbReference type="AlphaFoldDB" id="A0A1E7FXH2"/>
<evidence type="ECO:0000256" key="6">
    <source>
        <dbReference type="ARBA" id="ARBA00023619"/>
    </source>
</evidence>
<dbReference type="Proteomes" id="UP000095751">
    <property type="component" value="Unassembled WGS sequence"/>
</dbReference>
<dbReference type="GO" id="GO:0006508">
    <property type="term" value="P:proteolysis"/>
    <property type="evidence" value="ECO:0007669"/>
    <property type="project" value="UniProtKB-KW"/>
</dbReference>
<keyword evidence="4" id="KW-0720">Serine protease</keyword>